<evidence type="ECO:0000313" key="2">
    <source>
        <dbReference type="Proteomes" id="UP000647241"/>
    </source>
</evidence>
<protein>
    <submittedName>
        <fullName evidence="1">Uncharacterized protein</fullName>
    </submittedName>
</protein>
<dbReference type="Proteomes" id="UP000647241">
    <property type="component" value="Unassembled WGS sequence"/>
</dbReference>
<reference evidence="1" key="1">
    <citation type="journal article" date="2014" name="Int. J. Syst. Evol. Microbiol.">
        <title>Complete genome sequence of Corynebacterium casei LMG S-19264T (=DSM 44701T), isolated from a smear-ripened cheese.</title>
        <authorList>
            <consortium name="US DOE Joint Genome Institute (JGI-PGF)"/>
            <person name="Walter F."/>
            <person name="Albersmeier A."/>
            <person name="Kalinowski J."/>
            <person name="Ruckert C."/>
        </authorList>
    </citation>
    <scope>NUCLEOTIDE SEQUENCE</scope>
    <source>
        <strain evidence="1">CGMCC 1.12997</strain>
    </source>
</reference>
<dbReference type="EMBL" id="BMGT01000001">
    <property type="protein sequence ID" value="GGG65786.1"/>
    <property type="molecule type" value="Genomic_DNA"/>
</dbReference>
<accession>A0A917H2T9</accession>
<gene>
    <name evidence="1" type="ORF">GCM10011585_04380</name>
</gene>
<name>A0A917H2T9_9BACT</name>
<dbReference type="AlphaFoldDB" id="A0A917H2T9"/>
<sequence>MDTEELEAGGDAPIEQGRFFEIADTVGVERDPVVADEHLAGYLGVDRIGVIEQRRRQQREAGVEEEPERDENDAVAVESRWGWRVVDRLRHVFSVFVTGGMG</sequence>
<keyword evidence="2" id="KW-1185">Reference proteome</keyword>
<organism evidence="1 2">
    <name type="scientific">Edaphobacter dinghuensis</name>
    <dbReference type="NCBI Taxonomy" id="1560005"/>
    <lineage>
        <taxon>Bacteria</taxon>
        <taxon>Pseudomonadati</taxon>
        <taxon>Acidobacteriota</taxon>
        <taxon>Terriglobia</taxon>
        <taxon>Terriglobales</taxon>
        <taxon>Acidobacteriaceae</taxon>
        <taxon>Edaphobacter</taxon>
    </lineage>
</organism>
<evidence type="ECO:0000313" key="1">
    <source>
        <dbReference type="EMBL" id="GGG65786.1"/>
    </source>
</evidence>
<reference evidence="1" key="2">
    <citation type="submission" date="2020-09" db="EMBL/GenBank/DDBJ databases">
        <authorList>
            <person name="Sun Q."/>
            <person name="Zhou Y."/>
        </authorList>
    </citation>
    <scope>NUCLEOTIDE SEQUENCE</scope>
    <source>
        <strain evidence="1">CGMCC 1.12997</strain>
    </source>
</reference>
<proteinExistence type="predicted"/>
<comment type="caution">
    <text evidence="1">The sequence shown here is derived from an EMBL/GenBank/DDBJ whole genome shotgun (WGS) entry which is preliminary data.</text>
</comment>